<dbReference type="EMBL" id="VIAR01000001">
    <property type="protein sequence ID" value="TQD40422.1"/>
    <property type="molecule type" value="Genomic_DNA"/>
</dbReference>
<organism evidence="2 3">
    <name type="scientific">Haloflavibacter putidus</name>
    <dbReference type="NCBI Taxonomy" id="2576776"/>
    <lineage>
        <taxon>Bacteria</taxon>
        <taxon>Pseudomonadati</taxon>
        <taxon>Bacteroidota</taxon>
        <taxon>Flavobacteriia</taxon>
        <taxon>Flavobacteriales</taxon>
        <taxon>Flavobacteriaceae</taxon>
        <taxon>Haloflavibacter</taxon>
    </lineage>
</organism>
<keyword evidence="1" id="KW-1133">Transmembrane helix</keyword>
<proteinExistence type="predicted"/>
<keyword evidence="1" id="KW-0472">Membrane</keyword>
<comment type="caution">
    <text evidence="2">The sequence shown here is derived from an EMBL/GenBank/DDBJ whole genome shotgun (WGS) entry which is preliminary data.</text>
</comment>
<dbReference type="Proteomes" id="UP000317169">
    <property type="component" value="Unassembled WGS sequence"/>
</dbReference>
<name>A0A508A3J3_9FLAO</name>
<dbReference type="AlphaFoldDB" id="A0A508A3J3"/>
<keyword evidence="1" id="KW-0812">Transmembrane</keyword>
<feature type="transmembrane region" description="Helical" evidence="1">
    <location>
        <begin position="104"/>
        <end position="121"/>
    </location>
</feature>
<feature type="transmembrane region" description="Helical" evidence="1">
    <location>
        <begin position="182"/>
        <end position="200"/>
    </location>
</feature>
<feature type="transmembrane region" description="Helical" evidence="1">
    <location>
        <begin position="7"/>
        <end position="28"/>
    </location>
</feature>
<keyword evidence="3" id="KW-1185">Reference proteome</keyword>
<protein>
    <recommendedName>
        <fullName evidence="4">PAP2 superfamily protein</fullName>
    </recommendedName>
</protein>
<gene>
    <name evidence="2" type="ORF">FKR84_00130</name>
</gene>
<accession>A0A508A3J3</accession>
<evidence type="ECO:0008006" key="4">
    <source>
        <dbReference type="Google" id="ProtNLM"/>
    </source>
</evidence>
<sequence>MRFFLKLGSYLFHPLWMPIVGCIFYFYLSPRFFPVSLVKAKILAISILTVFIPIVFFLLLKNLGLIKSLEIEKVKERRLPLLFFSLLILTTNNFIVDSEVFPELFYFFSGILYACCAALFLSIIGYKLSLHMIGISGLLLFIINLSLLYSTNLGYWLALLIFALGWTAASRLHAKAHTNTQLLVGILVGALPQVALYLFYLKVAY</sequence>
<evidence type="ECO:0000256" key="1">
    <source>
        <dbReference type="SAM" id="Phobius"/>
    </source>
</evidence>
<dbReference type="OrthoDB" id="9786064at2"/>
<feature type="transmembrane region" description="Helical" evidence="1">
    <location>
        <begin position="81"/>
        <end position="98"/>
    </location>
</feature>
<evidence type="ECO:0000313" key="3">
    <source>
        <dbReference type="Proteomes" id="UP000317169"/>
    </source>
</evidence>
<dbReference type="RefSeq" id="WP_141420153.1">
    <property type="nucleotide sequence ID" value="NZ_VIAR01000001.1"/>
</dbReference>
<evidence type="ECO:0000313" key="2">
    <source>
        <dbReference type="EMBL" id="TQD40422.1"/>
    </source>
</evidence>
<reference evidence="2 3" key="1">
    <citation type="submission" date="2019-06" db="EMBL/GenBank/DDBJ databases">
        <title>Flavibacter putida gen. nov., sp. nov., a novel marine bacterium of the family Flavobacteriaceae isolated from coastal seawater.</title>
        <authorList>
            <person name="Feng X."/>
        </authorList>
    </citation>
    <scope>NUCLEOTIDE SEQUENCE [LARGE SCALE GENOMIC DNA]</scope>
    <source>
        <strain evidence="2 3">PLHSN227</strain>
    </source>
</reference>
<feature type="transmembrane region" description="Helical" evidence="1">
    <location>
        <begin position="40"/>
        <end position="60"/>
    </location>
</feature>